<dbReference type="Gene3D" id="3.90.1140.10">
    <property type="entry name" value="Cyclic phosphodiesterase"/>
    <property type="match status" value="1"/>
</dbReference>
<sequence>MDQGNDAPLILTLEFDPATQDWAQNMRSTHFPAARNIVPAHVTLFHALPSSCRGLIGANLATLGEAPEITIGAPYLLGRGVAYAMKSPELARLREDLVSIVGKESLTRQDAASWRPHLTVQNKVSPEQARALLADLQTAPHPVRCHAVTLRLWRYEGGPWTLLERFAFITA</sequence>
<organism evidence="1 2">
    <name type="scientific">Asaia bogorensis</name>
    <dbReference type="NCBI Taxonomy" id="91915"/>
    <lineage>
        <taxon>Bacteria</taxon>
        <taxon>Pseudomonadati</taxon>
        <taxon>Pseudomonadota</taxon>
        <taxon>Alphaproteobacteria</taxon>
        <taxon>Acetobacterales</taxon>
        <taxon>Acetobacteraceae</taxon>
        <taxon>Asaia</taxon>
    </lineage>
</organism>
<gene>
    <name evidence="1" type="ORF">ASAP_0280</name>
</gene>
<dbReference type="eggNOG" id="COG1514">
    <property type="taxonomic scope" value="Bacteria"/>
</dbReference>
<reference evidence="1 2" key="2">
    <citation type="journal article" date="2014" name="PLoS ONE">
        <title>Evolution of mitochondria reconstructed from the energy metabolism of living bacteria.</title>
        <authorList>
            <person name="Degli Esposti M."/>
            <person name="Chouaia B."/>
            <person name="Comandatore F."/>
            <person name="Crotti E."/>
            <person name="Sassera D."/>
            <person name="Lievens P.M."/>
            <person name="Daffonchio D."/>
            <person name="Bandi C."/>
        </authorList>
    </citation>
    <scope>NUCLEOTIDE SEQUENCE [LARGE SCALE GENOMIC DNA]</scope>
    <source>
        <strain evidence="1 2">SF2.1</strain>
    </source>
</reference>
<comment type="caution">
    <text evidence="1">The sequence shown here is derived from an EMBL/GenBank/DDBJ whole genome shotgun (WGS) entry which is preliminary data.</text>
</comment>
<evidence type="ECO:0000313" key="1">
    <source>
        <dbReference type="EMBL" id="CDG38325.1"/>
    </source>
</evidence>
<proteinExistence type="predicted"/>
<evidence type="ECO:0000313" key="2">
    <source>
        <dbReference type="Proteomes" id="UP000027583"/>
    </source>
</evidence>
<evidence type="ECO:0008006" key="3">
    <source>
        <dbReference type="Google" id="ProtNLM"/>
    </source>
</evidence>
<accession>A0A060QBN6</accession>
<dbReference type="EMBL" id="CBLX010000003">
    <property type="protein sequence ID" value="CDG38325.1"/>
    <property type="molecule type" value="Genomic_DNA"/>
</dbReference>
<dbReference type="Pfam" id="PF13563">
    <property type="entry name" value="2_5_RNA_ligase2"/>
    <property type="match status" value="1"/>
</dbReference>
<reference evidence="1 2" key="1">
    <citation type="journal article" date="2014" name="Genome Biol. Evol.">
        <title>Acetic acid bacteria genomes reveal functional traits for adaptation to life in insect guts.</title>
        <authorList>
            <person name="Chouaia B."/>
            <person name="Gaiarsa S."/>
            <person name="Crotti E."/>
            <person name="Comandatore F."/>
            <person name="Degli Esposti M."/>
            <person name="Ricci I."/>
            <person name="Alma A."/>
            <person name="Favia G."/>
            <person name="Bandi C."/>
            <person name="Daffonchio D."/>
        </authorList>
    </citation>
    <scope>NUCLEOTIDE SEQUENCE [LARGE SCALE GENOMIC DNA]</scope>
    <source>
        <strain evidence="1 2">SF2.1</strain>
    </source>
</reference>
<dbReference type="SUPFAM" id="SSF55144">
    <property type="entry name" value="LigT-like"/>
    <property type="match status" value="1"/>
</dbReference>
<name>A0A060QBN6_9PROT</name>
<dbReference type="InterPro" id="IPR009097">
    <property type="entry name" value="Cyclic_Pdiesterase"/>
</dbReference>
<protein>
    <recommendedName>
        <fullName evidence="3">2'-5' RNA ligase family protein</fullName>
    </recommendedName>
</protein>
<dbReference type="AlphaFoldDB" id="A0A060QBN6"/>
<dbReference type="RefSeq" id="WP_023978483.1">
    <property type="nucleotide sequence ID" value="NZ_CBLX010000003.1"/>
</dbReference>
<dbReference type="Proteomes" id="UP000027583">
    <property type="component" value="Unassembled WGS sequence"/>
</dbReference>